<dbReference type="InterPro" id="IPR036291">
    <property type="entry name" value="NAD(P)-bd_dom_sf"/>
</dbReference>
<keyword evidence="4" id="KW-1185">Reference proteome</keyword>
<evidence type="ECO:0000256" key="2">
    <source>
        <dbReference type="ARBA" id="ARBA00023002"/>
    </source>
</evidence>
<dbReference type="PANTHER" id="PTHR43976:SF16">
    <property type="entry name" value="SHORT-CHAIN DEHYDROGENASE_REDUCTASE FAMILY PROTEIN"/>
    <property type="match status" value="1"/>
</dbReference>
<name>A0ABV5HDN0_9FLAO</name>
<sequence>MGTSRHPEKLQATVSFKVMALDITNENSIKEFTRQIFETVNQLDILVNNAGYMLTGLAEETSTEGRETSIRN</sequence>
<organism evidence="3 4">
    <name type="scientific">Flavobacterium gyeonganense</name>
    <dbReference type="NCBI Taxonomy" id="1310418"/>
    <lineage>
        <taxon>Bacteria</taxon>
        <taxon>Pseudomonadati</taxon>
        <taxon>Bacteroidota</taxon>
        <taxon>Flavobacteriia</taxon>
        <taxon>Flavobacteriales</taxon>
        <taxon>Flavobacteriaceae</taxon>
        <taxon>Flavobacterium</taxon>
    </lineage>
</organism>
<reference evidence="3 4" key="1">
    <citation type="submission" date="2024-09" db="EMBL/GenBank/DDBJ databases">
        <authorList>
            <person name="Sun Q."/>
            <person name="Mori K."/>
        </authorList>
    </citation>
    <scope>NUCLEOTIDE SEQUENCE [LARGE SCALE GENOMIC DNA]</scope>
    <source>
        <strain evidence="3 4">CECT 8365</strain>
    </source>
</reference>
<comment type="caution">
    <text evidence="3">The sequence shown here is derived from an EMBL/GenBank/DDBJ whole genome shotgun (WGS) entry which is preliminary data.</text>
</comment>
<keyword evidence="2" id="KW-0560">Oxidoreductase</keyword>
<evidence type="ECO:0000313" key="3">
    <source>
        <dbReference type="EMBL" id="MFB9110016.1"/>
    </source>
</evidence>
<dbReference type="PANTHER" id="PTHR43976">
    <property type="entry name" value="SHORT CHAIN DEHYDROGENASE"/>
    <property type="match status" value="1"/>
</dbReference>
<dbReference type="Pfam" id="PF13561">
    <property type="entry name" value="adh_short_C2"/>
    <property type="match status" value="1"/>
</dbReference>
<protein>
    <submittedName>
        <fullName evidence="3">SDR family oxidoreductase</fullName>
    </submittedName>
</protein>
<proteinExistence type="inferred from homology"/>
<comment type="similarity">
    <text evidence="1">Belongs to the short-chain dehydrogenases/reductases (SDR) family.</text>
</comment>
<dbReference type="SUPFAM" id="SSF51735">
    <property type="entry name" value="NAD(P)-binding Rossmann-fold domains"/>
    <property type="match status" value="1"/>
</dbReference>
<dbReference type="InterPro" id="IPR051911">
    <property type="entry name" value="SDR_oxidoreductase"/>
</dbReference>
<dbReference type="EMBL" id="JBHMFE010000020">
    <property type="protein sequence ID" value="MFB9110016.1"/>
    <property type="molecule type" value="Genomic_DNA"/>
</dbReference>
<evidence type="ECO:0000313" key="4">
    <source>
        <dbReference type="Proteomes" id="UP001589562"/>
    </source>
</evidence>
<dbReference type="Gene3D" id="3.40.50.720">
    <property type="entry name" value="NAD(P)-binding Rossmann-like Domain"/>
    <property type="match status" value="1"/>
</dbReference>
<evidence type="ECO:0000256" key="1">
    <source>
        <dbReference type="ARBA" id="ARBA00006484"/>
    </source>
</evidence>
<dbReference type="InterPro" id="IPR002347">
    <property type="entry name" value="SDR_fam"/>
</dbReference>
<dbReference type="Proteomes" id="UP001589562">
    <property type="component" value="Unassembled WGS sequence"/>
</dbReference>
<dbReference type="RefSeq" id="WP_278012043.1">
    <property type="nucleotide sequence ID" value="NZ_CP121112.1"/>
</dbReference>
<accession>A0ABV5HDN0</accession>
<gene>
    <name evidence="3" type="ORF">ACFFVK_15610</name>
</gene>